<organism evidence="1">
    <name type="scientific">marine sediment metagenome</name>
    <dbReference type="NCBI Taxonomy" id="412755"/>
    <lineage>
        <taxon>unclassified sequences</taxon>
        <taxon>metagenomes</taxon>
        <taxon>ecological metagenomes</taxon>
    </lineage>
</organism>
<evidence type="ECO:0008006" key="2">
    <source>
        <dbReference type="Google" id="ProtNLM"/>
    </source>
</evidence>
<protein>
    <recommendedName>
        <fullName evidence="2">Glycosyltransferase subfamily 4-like N-terminal domain-containing protein</fullName>
    </recommendedName>
</protein>
<feature type="non-terminal residue" evidence="1">
    <location>
        <position position="250"/>
    </location>
</feature>
<evidence type="ECO:0000313" key="1">
    <source>
        <dbReference type="EMBL" id="GAG38696.1"/>
    </source>
</evidence>
<dbReference type="AlphaFoldDB" id="X0YPQ6"/>
<gene>
    <name evidence="1" type="ORF">S01H1_65642</name>
</gene>
<comment type="caution">
    <text evidence="1">The sequence shown here is derived from an EMBL/GenBank/DDBJ whole genome shotgun (WGS) entry which is preliminary data.</text>
</comment>
<proteinExistence type="predicted"/>
<name>X0YPQ6_9ZZZZ</name>
<dbReference type="EMBL" id="BARS01043347">
    <property type="protein sequence ID" value="GAG38696.1"/>
    <property type="molecule type" value="Genomic_DNA"/>
</dbReference>
<reference evidence="1" key="1">
    <citation type="journal article" date="2014" name="Front. Microbiol.">
        <title>High frequency of phylogenetically diverse reductive dehalogenase-homologous genes in deep subseafloor sedimentary metagenomes.</title>
        <authorList>
            <person name="Kawai M."/>
            <person name="Futagami T."/>
            <person name="Toyoda A."/>
            <person name="Takaki Y."/>
            <person name="Nishi S."/>
            <person name="Hori S."/>
            <person name="Arai W."/>
            <person name="Tsubouchi T."/>
            <person name="Morono Y."/>
            <person name="Uchiyama I."/>
            <person name="Ito T."/>
            <person name="Fujiyama A."/>
            <person name="Inagaki F."/>
            <person name="Takami H."/>
        </authorList>
    </citation>
    <scope>NUCLEOTIDE SEQUENCE</scope>
    <source>
        <strain evidence="1">Expedition CK06-06</strain>
    </source>
</reference>
<accession>X0YPQ6</accession>
<sequence>MRTEGGISVRNKKRALAEENKRRRLLTELTVTNDGRLDTGVSPPPVVNVAPFPPYPAFTGSQVAMADRLSVEKGKRTVALVYPRDGAWWLEVWSAASAGYFFLGSKNNLLEVIAHAARLVRTKVVHIESNGGLPLNLVHALENGGLRTMLSIHDFVFFCRRSHLVEQPYGEFCDYSTDALRCKVCLRDIDPEGRISQTDYRRKAGLSMHDASLLVFPSAFLQRQHEVFFPERQSGQREAVVAPATARRAA</sequence>